<name>A0A6A4RV73_SCOMX</name>
<protein>
    <submittedName>
        <fullName evidence="2">Uncharacterized protein</fullName>
    </submittedName>
</protein>
<evidence type="ECO:0000256" key="1">
    <source>
        <dbReference type="SAM" id="MobiDB-lite"/>
    </source>
</evidence>
<evidence type="ECO:0000313" key="3">
    <source>
        <dbReference type="Proteomes" id="UP000438429"/>
    </source>
</evidence>
<feature type="region of interest" description="Disordered" evidence="1">
    <location>
        <begin position="32"/>
        <end position="56"/>
    </location>
</feature>
<evidence type="ECO:0000313" key="2">
    <source>
        <dbReference type="EMBL" id="KAF0023270.1"/>
    </source>
</evidence>
<sequence length="172" mass="20322">MRLWVTNESYQCVRHIQRTVFTCRAGKITYQDHDVPNRKERKKKQGQDHEWHPQLHPHVNKSINYQSPNFQINAMLENTSLRAGGNEWSVCSFADDLVRLHVDANRLRHCSRACPRINERPSERTADPCEVAKDAWECTTHKMYVLTRKYATAVPCQQCTIERHEQKRLPWI</sequence>
<accession>A0A6A4RV73</accession>
<dbReference type="AlphaFoldDB" id="A0A6A4RV73"/>
<comment type="caution">
    <text evidence="2">The sequence shown here is derived from an EMBL/GenBank/DDBJ whole genome shotgun (WGS) entry which is preliminary data.</text>
</comment>
<dbReference type="Proteomes" id="UP000438429">
    <property type="component" value="Unassembled WGS sequence"/>
</dbReference>
<gene>
    <name evidence="2" type="ORF">F2P81_023900</name>
</gene>
<proteinExistence type="predicted"/>
<organism evidence="2 3">
    <name type="scientific">Scophthalmus maximus</name>
    <name type="common">Turbot</name>
    <name type="synonym">Psetta maxima</name>
    <dbReference type="NCBI Taxonomy" id="52904"/>
    <lineage>
        <taxon>Eukaryota</taxon>
        <taxon>Metazoa</taxon>
        <taxon>Chordata</taxon>
        <taxon>Craniata</taxon>
        <taxon>Vertebrata</taxon>
        <taxon>Euteleostomi</taxon>
        <taxon>Actinopterygii</taxon>
        <taxon>Neopterygii</taxon>
        <taxon>Teleostei</taxon>
        <taxon>Neoteleostei</taxon>
        <taxon>Acanthomorphata</taxon>
        <taxon>Carangaria</taxon>
        <taxon>Pleuronectiformes</taxon>
        <taxon>Pleuronectoidei</taxon>
        <taxon>Scophthalmidae</taxon>
        <taxon>Scophthalmus</taxon>
    </lineage>
</organism>
<dbReference type="EMBL" id="VEVO01000022">
    <property type="protein sequence ID" value="KAF0023270.1"/>
    <property type="molecule type" value="Genomic_DNA"/>
</dbReference>
<reference evidence="2 3" key="1">
    <citation type="submission" date="2019-06" db="EMBL/GenBank/DDBJ databases">
        <title>Draft genomes of female and male turbot (Scophthalmus maximus).</title>
        <authorList>
            <person name="Xu H."/>
            <person name="Xu X.-W."/>
            <person name="Shao C."/>
            <person name="Chen S."/>
        </authorList>
    </citation>
    <scope>NUCLEOTIDE SEQUENCE [LARGE SCALE GENOMIC DNA]</scope>
    <source>
        <strain evidence="2">Ysfricsl-2016a</strain>
        <tissue evidence="2">Blood</tissue>
    </source>
</reference>